<dbReference type="EMBL" id="JAADJZ010000021">
    <property type="protein sequence ID" value="KAF2867986.1"/>
    <property type="molecule type" value="Genomic_DNA"/>
</dbReference>
<feature type="transmembrane region" description="Helical" evidence="1">
    <location>
        <begin position="36"/>
        <end position="56"/>
    </location>
</feature>
<accession>A0A7C8I310</accession>
<organism evidence="2 3">
    <name type="scientific">Massariosphaeria phaeospora</name>
    <dbReference type="NCBI Taxonomy" id="100035"/>
    <lineage>
        <taxon>Eukaryota</taxon>
        <taxon>Fungi</taxon>
        <taxon>Dikarya</taxon>
        <taxon>Ascomycota</taxon>
        <taxon>Pezizomycotina</taxon>
        <taxon>Dothideomycetes</taxon>
        <taxon>Pleosporomycetidae</taxon>
        <taxon>Pleosporales</taxon>
        <taxon>Pleosporales incertae sedis</taxon>
        <taxon>Massariosphaeria</taxon>
    </lineage>
</organism>
<proteinExistence type="predicted"/>
<name>A0A7C8I310_9PLEO</name>
<gene>
    <name evidence="2" type="ORF">BDV95DRAFT_166893</name>
</gene>
<evidence type="ECO:0000313" key="2">
    <source>
        <dbReference type="EMBL" id="KAF2867986.1"/>
    </source>
</evidence>
<protein>
    <submittedName>
        <fullName evidence="2">Uncharacterized protein</fullName>
    </submittedName>
</protein>
<sequence length="121" mass="13737">MIRLSLATHARGRGPPCRDPTGNRRAFLSSDRQGPMWWYSRAAAVAADPGLVCLVLQQYRGHPWVRTLRQRTAHRKGIWSSHIRVLVCVLTHFSLFLFAKTRLRHAYTALGTFAPSERGVD</sequence>
<comment type="caution">
    <text evidence="2">The sequence shown here is derived from an EMBL/GenBank/DDBJ whole genome shotgun (WGS) entry which is preliminary data.</text>
</comment>
<keyword evidence="1" id="KW-0812">Transmembrane</keyword>
<evidence type="ECO:0000256" key="1">
    <source>
        <dbReference type="SAM" id="Phobius"/>
    </source>
</evidence>
<keyword evidence="3" id="KW-1185">Reference proteome</keyword>
<feature type="transmembrane region" description="Helical" evidence="1">
    <location>
        <begin position="77"/>
        <end position="99"/>
    </location>
</feature>
<dbReference type="AlphaFoldDB" id="A0A7C8I310"/>
<dbReference type="Proteomes" id="UP000481861">
    <property type="component" value="Unassembled WGS sequence"/>
</dbReference>
<evidence type="ECO:0000313" key="3">
    <source>
        <dbReference type="Proteomes" id="UP000481861"/>
    </source>
</evidence>
<keyword evidence="1" id="KW-0472">Membrane</keyword>
<keyword evidence="1" id="KW-1133">Transmembrane helix</keyword>
<reference evidence="2 3" key="1">
    <citation type="submission" date="2020-01" db="EMBL/GenBank/DDBJ databases">
        <authorList>
            <consortium name="DOE Joint Genome Institute"/>
            <person name="Haridas S."/>
            <person name="Albert R."/>
            <person name="Binder M."/>
            <person name="Bloem J."/>
            <person name="Labutti K."/>
            <person name="Salamov A."/>
            <person name="Andreopoulos B."/>
            <person name="Baker S.E."/>
            <person name="Barry K."/>
            <person name="Bills G."/>
            <person name="Bluhm B.H."/>
            <person name="Cannon C."/>
            <person name="Castanera R."/>
            <person name="Culley D.E."/>
            <person name="Daum C."/>
            <person name="Ezra D."/>
            <person name="Gonzalez J.B."/>
            <person name="Henrissat B."/>
            <person name="Kuo A."/>
            <person name="Liang C."/>
            <person name="Lipzen A."/>
            <person name="Lutzoni F."/>
            <person name="Magnuson J."/>
            <person name="Mondo S."/>
            <person name="Nolan M."/>
            <person name="Ohm R."/>
            <person name="Pangilinan J."/>
            <person name="Park H.-J.H."/>
            <person name="Ramirez L."/>
            <person name="Alfaro M."/>
            <person name="Sun H."/>
            <person name="Tritt A."/>
            <person name="Yoshinaga Y."/>
            <person name="Zwiers L.-H.L."/>
            <person name="Turgeon B.G."/>
            <person name="Goodwin S.B."/>
            <person name="Spatafora J.W."/>
            <person name="Crous P.W."/>
            <person name="Grigoriev I.V."/>
        </authorList>
    </citation>
    <scope>NUCLEOTIDE SEQUENCE [LARGE SCALE GENOMIC DNA]</scope>
    <source>
        <strain evidence="2 3">CBS 611.86</strain>
    </source>
</reference>